<sequence length="270" mass="28200">MTAQASPQDAPDQVDKLQQAESDVMDKVGQSMLARYQTDTGNAQATMSQMEADTAGFAKATQELSAQSPANAHTIAAVAWTLGADHDVGQAEAAAGHAHASADAVNLAGITQLSTDFQSAGTNALPADIAAFASQSPLVQRLLSTAQTSALSGDANAKAAFQAPLAALHTSLSGIEDNASLPQAAQNGVSYTMTHIDTMRGVNTPTDTANTTAKIRSEFKHMAETEEQFQKMQSQFRNPPALDPNAQTALRMREAEQEEAAKMLKGANAS</sequence>
<dbReference type="EMBL" id="PNYB01000010">
    <property type="protein sequence ID" value="PMS24341.1"/>
    <property type="molecule type" value="Genomic_DNA"/>
</dbReference>
<dbReference type="AlphaFoldDB" id="A0A2N7W4L2"/>
<protein>
    <submittedName>
        <fullName evidence="2">Uncharacterized protein</fullName>
    </submittedName>
</protein>
<accession>A0A2N7W4L2</accession>
<keyword evidence="3" id="KW-1185">Reference proteome</keyword>
<gene>
    <name evidence="2" type="ORF">C0Z19_13795</name>
</gene>
<organism evidence="2 3">
    <name type="scientific">Trinickia soli</name>
    <dbReference type="NCBI Taxonomy" id="380675"/>
    <lineage>
        <taxon>Bacteria</taxon>
        <taxon>Pseudomonadati</taxon>
        <taxon>Pseudomonadota</taxon>
        <taxon>Betaproteobacteria</taxon>
        <taxon>Burkholderiales</taxon>
        <taxon>Burkholderiaceae</taxon>
        <taxon>Trinickia</taxon>
    </lineage>
</organism>
<comment type="caution">
    <text evidence="2">The sequence shown here is derived from an EMBL/GenBank/DDBJ whole genome shotgun (WGS) entry which is preliminary data.</text>
</comment>
<feature type="region of interest" description="Disordered" evidence="1">
    <location>
        <begin position="1"/>
        <end position="21"/>
    </location>
</feature>
<evidence type="ECO:0000256" key="1">
    <source>
        <dbReference type="SAM" id="MobiDB-lite"/>
    </source>
</evidence>
<evidence type="ECO:0000313" key="3">
    <source>
        <dbReference type="Proteomes" id="UP000235347"/>
    </source>
</evidence>
<evidence type="ECO:0000313" key="2">
    <source>
        <dbReference type="EMBL" id="PMS24341.1"/>
    </source>
</evidence>
<dbReference type="Proteomes" id="UP000235347">
    <property type="component" value="Unassembled WGS sequence"/>
</dbReference>
<name>A0A2N7W4L2_9BURK</name>
<reference evidence="2 3" key="1">
    <citation type="submission" date="2018-01" db="EMBL/GenBank/DDBJ databases">
        <title>Whole genome analyses suggest that Burkholderia sensu lato contains two further novel genera in the rhizoxinica-symbiotica group Mycetohabitans gen. nov., and Trinickia gen. nov.: implications for the evolution of diazotrophy and nodulation in the Burkholderiaceae.</title>
        <authorList>
            <person name="Estrada-de los Santos P."/>
            <person name="Palmer M."/>
            <person name="Chavez-Ramirez B."/>
            <person name="Beukes C."/>
            <person name="Steenkamp E.T."/>
            <person name="Hirsch A.M."/>
            <person name="Manyaka P."/>
            <person name="Maluk M."/>
            <person name="Lafos M."/>
            <person name="Crook M."/>
            <person name="Gross E."/>
            <person name="Simon M.F."/>
            <person name="Bueno dos Reis Junior F."/>
            <person name="Poole P.S."/>
            <person name="Venter S.N."/>
            <person name="James E.K."/>
        </authorList>
    </citation>
    <scope>NUCLEOTIDE SEQUENCE [LARGE SCALE GENOMIC DNA]</scope>
    <source>
        <strain evidence="2 3">GP25-8</strain>
    </source>
</reference>
<proteinExistence type="predicted"/>